<feature type="chain" id="PRO_5005602564" evidence="2">
    <location>
        <begin position="19"/>
        <end position="104"/>
    </location>
</feature>
<dbReference type="Proteomes" id="UP000037460">
    <property type="component" value="Unassembled WGS sequence"/>
</dbReference>
<keyword evidence="1" id="KW-0472">Membrane</keyword>
<accession>A0A0M0K9N8</accession>
<dbReference type="EMBL" id="JWZX01000911">
    <property type="protein sequence ID" value="KOO35322.1"/>
    <property type="molecule type" value="Genomic_DNA"/>
</dbReference>
<dbReference type="AlphaFoldDB" id="A0A0M0K9N8"/>
<evidence type="ECO:0000256" key="2">
    <source>
        <dbReference type="SAM" id="SignalP"/>
    </source>
</evidence>
<evidence type="ECO:0000313" key="3">
    <source>
        <dbReference type="EMBL" id="KOO35322.1"/>
    </source>
</evidence>
<keyword evidence="4" id="KW-1185">Reference proteome</keyword>
<organism evidence="3 4">
    <name type="scientific">Chrysochromulina tobinii</name>
    <dbReference type="NCBI Taxonomy" id="1460289"/>
    <lineage>
        <taxon>Eukaryota</taxon>
        <taxon>Haptista</taxon>
        <taxon>Haptophyta</taxon>
        <taxon>Prymnesiophyceae</taxon>
        <taxon>Prymnesiales</taxon>
        <taxon>Chrysochromulinaceae</taxon>
        <taxon>Chrysochromulina</taxon>
    </lineage>
</organism>
<reference evidence="4" key="1">
    <citation type="journal article" date="2015" name="PLoS Genet.">
        <title>Genome Sequence and Transcriptome Analyses of Chrysochromulina tobin: Metabolic Tools for Enhanced Algal Fitness in the Prominent Order Prymnesiales (Haptophyceae).</title>
        <authorList>
            <person name="Hovde B.T."/>
            <person name="Deodato C.R."/>
            <person name="Hunsperger H.M."/>
            <person name="Ryken S.A."/>
            <person name="Yost W."/>
            <person name="Jha R.K."/>
            <person name="Patterson J."/>
            <person name="Monnat R.J. Jr."/>
            <person name="Barlow S.B."/>
            <person name="Starkenburg S.R."/>
            <person name="Cattolico R.A."/>
        </authorList>
    </citation>
    <scope>NUCLEOTIDE SEQUENCE</scope>
    <source>
        <strain evidence="4">CCMP291</strain>
    </source>
</reference>
<keyword evidence="2" id="KW-0732">Signal</keyword>
<keyword evidence="1" id="KW-0812">Transmembrane</keyword>
<feature type="transmembrane region" description="Helical" evidence="1">
    <location>
        <begin position="58"/>
        <end position="82"/>
    </location>
</feature>
<comment type="caution">
    <text evidence="3">The sequence shown here is derived from an EMBL/GenBank/DDBJ whole genome shotgun (WGS) entry which is preliminary data.</text>
</comment>
<gene>
    <name evidence="3" type="ORF">Ctob_009110</name>
</gene>
<sequence>MVALAMSLVVSLVVSTLASEATPARSNGIAYIRLAPSTHSTTVCASKSDVTCDVTCDVLGAVLGVVLGVVLGAVLGAVLGVISSACARRAAVAAMPRMTITCMQ</sequence>
<protein>
    <submittedName>
        <fullName evidence="3">Uncharacterized protein</fullName>
    </submittedName>
</protein>
<evidence type="ECO:0000256" key="1">
    <source>
        <dbReference type="SAM" id="Phobius"/>
    </source>
</evidence>
<feature type="signal peptide" evidence="2">
    <location>
        <begin position="1"/>
        <end position="18"/>
    </location>
</feature>
<proteinExistence type="predicted"/>
<evidence type="ECO:0000313" key="4">
    <source>
        <dbReference type="Proteomes" id="UP000037460"/>
    </source>
</evidence>
<name>A0A0M0K9N8_9EUKA</name>
<keyword evidence="1" id="KW-1133">Transmembrane helix</keyword>